<reference evidence="3 4" key="1">
    <citation type="submission" date="2019-07" db="EMBL/GenBank/DDBJ databases">
        <title>Genomic Encyclopedia of Type Strains, Phase I: the one thousand microbial genomes (KMG-I) project.</title>
        <authorList>
            <person name="Kyrpides N."/>
        </authorList>
    </citation>
    <scope>NUCLEOTIDE SEQUENCE [LARGE SCALE GENOMIC DNA]</scope>
    <source>
        <strain evidence="3 4">DSM 13558</strain>
    </source>
</reference>
<dbReference type="InterPro" id="IPR013149">
    <property type="entry name" value="ADH-like_C"/>
</dbReference>
<dbReference type="OrthoDB" id="9787435at2"/>
<accession>A0A562JKK6</accession>
<evidence type="ECO:0000259" key="2">
    <source>
        <dbReference type="SMART" id="SM00829"/>
    </source>
</evidence>
<evidence type="ECO:0000256" key="1">
    <source>
        <dbReference type="ARBA" id="ARBA00022857"/>
    </source>
</evidence>
<name>A0A562JKK6_9FIRM</name>
<dbReference type="SUPFAM" id="SSF51735">
    <property type="entry name" value="NAD(P)-binding Rossmann-fold domains"/>
    <property type="match status" value="1"/>
</dbReference>
<dbReference type="Gene3D" id="3.40.50.720">
    <property type="entry name" value="NAD(P)-binding Rossmann-like Domain"/>
    <property type="match status" value="1"/>
</dbReference>
<dbReference type="Pfam" id="PF08240">
    <property type="entry name" value="ADH_N"/>
    <property type="match status" value="1"/>
</dbReference>
<evidence type="ECO:0000313" key="4">
    <source>
        <dbReference type="Proteomes" id="UP000315343"/>
    </source>
</evidence>
<comment type="caution">
    <text evidence="3">The sequence shown here is derived from an EMBL/GenBank/DDBJ whole genome shotgun (WGS) entry which is preliminary data.</text>
</comment>
<dbReference type="PANTHER" id="PTHR44154:SF1">
    <property type="entry name" value="QUINONE OXIDOREDUCTASE"/>
    <property type="match status" value="1"/>
</dbReference>
<dbReference type="InterPro" id="IPR036291">
    <property type="entry name" value="NAD(P)-bd_dom_sf"/>
</dbReference>
<dbReference type="Gene3D" id="3.90.180.10">
    <property type="entry name" value="Medium-chain alcohol dehydrogenases, catalytic domain"/>
    <property type="match status" value="1"/>
</dbReference>
<keyword evidence="1" id="KW-0521">NADP</keyword>
<dbReference type="CDD" id="cd08272">
    <property type="entry name" value="MDR6"/>
    <property type="match status" value="1"/>
</dbReference>
<dbReference type="SMART" id="SM00829">
    <property type="entry name" value="PKS_ER"/>
    <property type="match status" value="1"/>
</dbReference>
<evidence type="ECO:0000313" key="3">
    <source>
        <dbReference type="EMBL" id="TWH83741.1"/>
    </source>
</evidence>
<dbReference type="Pfam" id="PF00107">
    <property type="entry name" value="ADH_zinc_N"/>
    <property type="match status" value="1"/>
</dbReference>
<keyword evidence="4" id="KW-1185">Reference proteome</keyword>
<dbReference type="RefSeq" id="WP_145079122.1">
    <property type="nucleotide sequence ID" value="NZ_VLKH01000001.1"/>
</dbReference>
<protein>
    <submittedName>
        <fullName evidence="3">NADPH2:quinone reductase</fullName>
    </submittedName>
</protein>
<dbReference type="AlphaFoldDB" id="A0A562JKK6"/>
<dbReference type="GO" id="GO:0016491">
    <property type="term" value="F:oxidoreductase activity"/>
    <property type="evidence" value="ECO:0007669"/>
    <property type="project" value="InterPro"/>
</dbReference>
<dbReference type="EMBL" id="VLKH01000001">
    <property type="protein sequence ID" value="TWH83741.1"/>
    <property type="molecule type" value="Genomic_DNA"/>
</dbReference>
<dbReference type="InterPro" id="IPR011032">
    <property type="entry name" value="GroES-like_sf"/>
</dbReference>
<dbReference type="InterPro" id="IPR051603">
    <property type="entry name" value="Zinc-ADH_QOR/CCCR"/>
</dbReference>
<proteinExistence type="predicted"/>
<dbReference type="InterPro" id="IPR013154">
    <property type="entry name" value="ADH-like_N"/>
</dbReference>
<sequence length="331" mass="35898">MKAMVINKTGGPDVFEMMDIKKPEVKSGYVLVKVLASSLNPLETKIRSGLTPAIIPPFPAVLNADFSGVVEQVGEGVTNFKEGDEVFGYVGGVKDEWGSLAEYTLVDKDLMSLKPKNVDFKTAAMFPLVSLTAWKAIIDKSNIKIHDKVLIHGAAGGVGHMAVQFANLLGAEVYATVSGDEKGEIAKKFGAAHVINYKETPVEQYVNEYTGGRGFDFVFDTIGGNNLLNSFKAVKIDGTICTTNTRVTLDLSLMHSKAIGLKALFIVLPILTNTNRTEIGTTLNEVKKLIEAEKISILKDKNQFVFSEITKAHEYYESGIATGKISLVSDL</sequence>
<dbReference type="Proteomes" id="UP000315343">
    <property type="component" value="Unassembled WGS sequence"/>
</dbReference>
<gene>
    <name evidence="3" type="ORF">LY60_00353</name>
</gene>
<feature type="domain" description="Enoyl reductase (ER)" evidence="2">
    <location>
        <begin position="10"/>
        <end position="327"/>
    </location>
</feature>
<dbReference type="PANTHER" id="PTHR44154">
    <property type="entry name" value="QUINONE OXIDOREDUCTASE"/>
    <property type="match status" value="1"/>
</dbReference>
<organism evidence="3 4">
    <name type="scientific">Sedimentibacter saalensis</name>
    <dbReference type="NCBI Taxonomy" id="130788"/>
    <lineage>
        <taxon>Bacteria</taxon>
        <taxon>Bacillati</taxon>
        <taxon>Bacillota</taxon>
        <taxon>Tissierellia</taxon>
        <taxon>Sedimentibacter</taxon>
    </lineage>
</organism>
<dbReference type="SUPFAM" id="SSF50129">
    <property type="entry name" value="GroES-like"/>
    <property type="match status" value="1"/>
</dbReference>
<dbReference type="InterPro" id="IPR020843">
    <property type="entry name" value="ER"/>
</dbReference>